<organism evidence="1 2">
    <name type="scientific">Sinanodonta woodiana</name>
    <name type="common">Chinese pond mussel</name>
    <name type="synonym">Anodonta woodiana</name>
    <dbReference type="NCBI Taxonomy" id="1069815"/>
    <lineage>
        <taxon>Eukaryota</taxon>
        <taxon>Metazoa</taxon>
        <taxon>Spiralia</taxon>
        <taxon>Lophotrochozoa</taxon>
        <taxon>Mollusca</taxon>
        <taxon>Bivalvia</taxon>
        <taxon>Autobranchia</taxon>
        <taxon>Heteroconchia</taxon>
        <taxon>Palaeoheterodonta</taxon>
        <taxon>Unionida</taxon>
        <taxon>Unionoidea</taxon>
        <taxon>Unionidae</taxon>
        <taxon>Unioninae</taxon>
        <taxon>Sinanodonta</taxon>
    </lineage>
</organism>
<evidence type="ECO:0000313" key="2">
    <source>
        <dbReference type="Proteomes" id="UP001634394"/>
    </source>
</evidence>
<sequence length="56" mass="6355">PINYIEKQGIPVILWNTFSSPSQTSFQIEINNDFFMDTKNGVTKLIGLICCKECNT</sequence>
<dbReference type="Proteomes" id="UP001634394">
    <property type="component" value="Unassembled WGS sequence"/>
</dbReference>
<name>A0ABD3XA56_SINWO</name>
<accession>A0ABD3XA56</accession>
<reference evidence="1 2" key="1">
    <citation type="submission" date="2024-11" db="EMBL/GenBank/DDBJ databases">
        <title>Chromosome-level genome assembly of the freshwater bivalve Anodonta woodiana.</title>
        <authorList>
            <person name="Chen X."/>
        </authorList>
    </citation>
    <scope>NUCLEOTIDE SEQUENCE [LARGE SCALE GENOMIC DNA]</scope>
    <source>
        <strain evidence="1">MN2024</strain>
        <tissue evidence="1">Gills</tissue>
    </source>
</reference>
<evidence type="ECO:0000313" key="1">
    <source>
        <dbReference type="EMBL" id="KAL3881902.1"/>
    </source>
</evidence>
<proteinExistence type="predicted"/>
<gene>
    <name evidence="1" type="ORF">ACJMK2_028289</name>
</gene>
<dbReference type="EMBL" id="JBJQND010000003">
    <property type="protein sequence ID" value="KAL3881902.1"/>
    <property type="molecule type" value="Genomic_DNA"/>
</dbReference>
<comment type="caution">
    <text evidence="1">The sequence shown here is derived from an EMBL/GenBank/DDBJ whole genome shotgun (WGS) entry which is preliminary data.</text>
</comment>
<protein>
    <submittedName>
        <fullName evidence="1">Uncharacterized protein</fullName>
    </submittedName>
</protein>
<keyword evidence="2" id="KW-1185">Reference proteome</keyword>
<feature type="non-terminal residue" evidence="1">
    <location>
        <position position="56"/>
    </location>
</feature>
<feature type="non-terminal residue" evidence="1">
    <location>
        <position position="1"/>
    </location>
</feature>
<dbReference type="AlphaFoldDB" id="A0ABD3XA56"/>